<reference evidence="5" key="1">
    <citation type="journal article" date="2019" name="Int. J. Syst. Evol. Microbiol.">
        <title>The Global Catalogue of Microorganisms (GCM) 10K type strain sequencing project: providing services to taxonomists for standard genome sequencing and annotation.</title>
        <authorList>
            <consortium name="The Broad Institute Genomics Platform"/>
            <consortium name="The Broad Institute Genome Sequencing Center for Infectious Disease"/>
            <person name="Wu L."/>
            <person name="Ma J."/>
        </authorList>
    </citation>
    <scope>NUCLEOTIDE SEQUENCE [LARGE SCALE GENOMIC DNA]</scope>
    <source>
        <strain evidence="5">TISTR 1571</strain>
    </source>
</reference>
<feature type="binding site" evidence="3">
    <location>
        <position position="101"/>
    </location>
    <ligand>
        <name>ATP</name>
        <dbReference type="ChEBI" id="CHEBI:30616"/>
    </ligand>
</feature>
<evidence type="ECO:0000256" key="3">
    <source>
        <dbReference type="HAMAP-Rule" id="MF_01539"/>
    </source>
</evidence>
<dbReference type="EC" id="6.3.4.-" evidence="3"/>
<gene>
    <name evidence="3" type="primary">tmcAL</name>
    <name evidence="4" type="ORF">ACFSW4_04775</name>
</gene>
<dbReference type="Pfam" id="PF05636">
    <property type="entry name" value="HIGH_NTase1"/>
    <property type="match status" value="1"/>
</dbReference>
<dbReference type="SUPFAM" id="SSF52374">
    <property type="entry name" value="Nucleotidylyl transferase"/>
    <property type="match status" value="1"/>
</dbReference>
<organism evidence="4 5">
    <name type="scientific">Piscibacillus salipiscarius</name>
    <dbReference type="NCBI Taxonomy" id="299480"/>
    <lineage>
        <taxon>Bacteria</taxon>
        <taxon>Bacillati</taxon>
        <taxon>Bacillota</taxon>
        <taxon>Bacilli</taxon>
        <taxon>Bacillales</taxon>
        <taxon>Bacillaceae</taxon>
        <taxon>Piscibacillus</taxon>
    </lineage>
</organism>
<dbReference type="Proteomes" id="UP001597452">
    <property type="component" value="Unassembled WGS sequence"/>
</dbReference>
<keyword evidence="3" id="KW-0547">Nucleotide-binding</keyword>
<dbReference type="HAMAP" id="MF_01539">
    <property type="entry name" value="TmcAL"/>
    <property type="match status" value="1"/>
</dbReference>
<protein>
    <recommendedName>
        <fullName evidence="3">tRNA(Met) cytidine acetate ligase</fullName>
        <ecNumber evidence="3">6.3.4.-</ecNumber>
    </recommendedName>
</protein>
<proteinExistence type="inferred from homology"/>
<keyword evidence="3" id="KW-0820">tRNA-binding</keyword>
<evidence type="ECO:0000256" key="2">
    <source>
        <dbReference type="ARBA" id="ARBA00022694"/>
    </source>
</evidence>
<dbReference type="PANTHER" id="PTHR37825">
    <property type="entry name" value="TRNA(MET) CYTIDINE ACETATE LIGASE"/>
    <property type="match status" value="1"/>
</dbReference>
<dbReference type="NCBIfam" id="NF010191">
    <property type="entry name" value="PRK13670.1"/>
    <property type="match status" value="1"/>
</dbReference>
<comment type="caution">
    <text evidence="4">The sequence shown here is derived from an EMBL/GenBank/DDBJ whole genome shotgun (WGS) entry which is preliminary data.</text>
</comment>
<comment type="catalytic activity">
    <reaction evidence="3">
        <text>cytidine(34) in elongator tRNA(Met) + acetate + ATP = N(4)-acetylcytidine(34) in elongator tRNA(Met) + AMP + diphosphate</text>
        <dbReference type="Rhea" id="RHEA:58144"/>
        <dbReference type="Rhea" id="RHEA-COMP:10693"/>
        <dbReference type="Rhea" id="RHEA-COMP:10694"/>
        <dbReference type="ChEBI" id="CHEBI:30089"/>
        <dbReference type="ChEBI" id="CHEBI:30616"/>
        <dbReference type="ChEBI" id="CHEBI:33019"/>
        <dbReference type="ChEBI" id="CHEBI:74900"/>
        <dbReference type="ChEBI" id="CHEBI:82748"/>
        <dbReference type="ChEBI" id="CHEBI:456215"/>
    </reaction>
</comment>
<name>A0ABW5Q8J7_9BACI</name>
<feature type="binding site" evidence="3">
    <location>
        <begin position="7"/>
        <end position="20"/>
    </location>
    <ligand>
        <name>ATP</name>
        <dbReference type="ChEBI" id="CHEBI:30616"/>
    </ligand>
</feature>
<dbReference type="RefSeq" id="WP_054751625.1">
    <property type="nucleotide sequence ID" value="NZ_JBHUMZ010000016.1"/>
</dbReference>
<comment type="similarity">
    <text evidence="3">Belongs to the TmcAL family.</text>
</comment>
<dbReference type="InterPro" id="IPR008513">
    <property type="entry name" value="tRNA(Met)_cyd_acetate_ligase"/>
</dbReference>
<keyword evidence="1 3" id="KW-0436">Ligase</keyword>
<keyword evidence="3" id="KW-0067">ATP-binding</keyword>
<comment type="function">
    <text evidence="3">Catalyzes the formation of N(4)-acetylcytidine (ac(4)C) at the wobble position of elongator tRNA(Met), using acetate and ATP as substrates. First activates an acetate ion to form acetyladenylate (Ac-AMP) and then transfers the acetyl group to tRNA to form ac(4)C34.</text>
</comment>
<feature type="binding site" evidence="3">
    <location>
        <position position="187"/>
    </location>
    <ligand>
        <name>ATP</name>
        <dbReference type="ChEBI" id="CHEBI:30616"/>
    </ligand>
</feature>
<dbReference type="Gene3D" id="3.40.50.620">
    <property type="entry name" value="HUPs"/>
    <property type="match status" value="1"/>
</dbReference>
<dbReference type="InterPro" id="IPR014729">
    <property type="entry name" value="Rossmann-like_a/b/a_fold"/>
</dbReference>
<keyword evidence="3" id="KW-0963">Cytoplasm</keyword>
<keyword evidence="5" id="KW-1185">Reference proteome</keyword>
<evidence type="ECO:0000256" key="1">
    <source>
        <dbReference type="ARBA" id="ARBA00022598"/>
    </source>
</evidence>
<dbReference type="EMBL" id="JBHUMZ010000016">
    <property type="protein sequence ID" value="MFD2638166.1"/>
    <property type="molecule type" value="Genomic_DNA"/>
</dbReference>
<evidence type="ECO:0000313" key="4">
    <source>
        <dbReference type="EMBL" id="MFD2638166.1"/>
    </source>
</evidence>
<sequence length="403" mass="46545">MKACGLIVEYNPFHNGHVYHVEQSKEKTNADIMIAVMSSSFLQRGEPAIIDKFHRTKAALNRGVDLVVELPFAFAVQYADLFARGAILTLSELNVDYVCFGSEAGNIQPFLEGYDHYQNYKSHFTDELHKQLDQGLSFPQASKKAYQTIDLATGEIDLGQPNNILGFSYVKAIKELGSTIQPETIKRTKSGYHDEKIEHEIASATSIRKEIIKDRSITDSAYKALPVETIEHLKEYLNLTSNWHDWELYFPYLQLLVQTKSHQELRQIQGVIEGLEYRLKQTVQEATDFHSWMTLLKTKRYTWTRLQRMFVHLLTNTTKEDLEKYSEMKQAPYTRILGMNQKGREYIQTIKKDMNVPLISNIQELKHPMLVLEEKATDAYYIPHSPKVKQQLKKQELTGPIII</sequence>
<dbReference type="PANTHER" id="PTHR37825:SF1">
    <property type="entry name" value="TRNA(MET) CYTIDINE ACETATE LIGASE"/>
    <property type="match status" value="1"/>
</dbReference>
<keyword evidence="3" id="KW-0694">RNA-binding</keyword>
<feature type="binding site" evidence="3">
    <location>
        <position position="162"/>
    </location>
    <ligand>
        <name>ATP</name>
        <dbReference type="ChEBI" id="CHEBI:30616"/>
    </ligand>
</feature>
<keyword evidence="2 3" id="KW-0819">tRNA processing</keyword>
<comment type="caution">
    <text evidence="3">Lacks conserved residue(s) required for the propagation of feature annotation.</text>
</comment>
<evidence type="ECO:0000313" key="5">
    <source>
        <dbReference type="Proteomes" id="UP001597452"/>
    </source>
</evidence>
<accession>A0ABW5Q8J7</accession>
<comment type="subcellular location">
    <subcellularLocation>
        <location evidence="3">Cytoplasm</location>
    </subcellularLocation>
</comment>